<evidence type="ECO:0000256" key="1">
    <source>
        <dbReference type="ARBA" id="ARBA00005964"/>
    </source>
</evidence>
<organism evidence="4 5">
    <name type="scientific">Zopfia rhizophila CBS 207.26</name>
    <dbReference type="NCBI Taxonomy" id="1314779"/>
    <lineage>
        <taxon>Eukaryota</taxon>
        <taxon>Fungi</taxon>
        <taxon>Dikarya</taxon>
        <taxon>Ascomycota</taxon>
        <taxon>Pezizomycotina</taxon>
        <taxon>Dothideomycetes</taxon>
        <taxon>Dothideomycetes incertae sedis</taxon>
        <taxon>Zopfiaceae</taxon>
        <taxon>Zopfia</taxon>
    </lineage>
</organism>
<dbReference type="Pfam" id="PF00135">
    <property type="entry name" value="COesterase"/>
    <property type="match status" value="1"/>
</dbReference>
<dbReference type="InterPro" id="IPR019819">
    <property type="entry name" value="Carboxylesterase_B_CS"/>
</dbReference>
<proteinExistence type="inferred from homology"/>
<dbReference type="AlphaFoldDB" id="A0A6A6ENN7"/>
<dbReference type="InterPro" id="IPR050654">
    <property type="entry name" value="AChE-related_enzymes"/>
</dbReference>
<evidence type="ECO:0000259" key="3">
    <source>
        <dbReference type="Pfam" id="PF00135"/>
    </source>
</evidence>
<dbReference type="EMBL" id="ML994613">
    <property type="protein sequence ID" value="KAF2193787.1"/>
    <property type="molecule type" value="Genomic_DNA"/>
</dbReference>
<accession>A0A6A6ENN7</accession>
<dbReference type="InterPro" id="IPR029058">
    <property type="entry name" value="AB_hydrolase_fold"/>
</dbReference>
<dbReference type="GO" id="GO:0052689">
    <property type="term" value="F:carboxylic ester hydrolase activity"/>
    <property type="evidence" value="ECO:0007669"/>
    <property type="project" value="TreeGrafter"/>
</dbReference>
<evidence type="ECO:0000313" key="4">
    <source>
        <dbReference type="EMBL" id="KAF2193787.1"/>
    </source>
</evidence>
<name>A0A6A6ENN7_9PEZI</name>
<reference evidence="4" key="1">
    <citation type="journal article" date="2020" name="Stud. Mycol.">
        <title>101 Dothideomycetes genomes: a test case for predicting lifestyles and emergence of pathogens.</title>
        <authorList>
            <person name="Haridas S."/>
            <person name="Albert R."/>
            <person name="Binder M."/>
            <person name="Bloem J."/>
            <person name="Labutti K."/>
            <person name="Salamov A."/>
            <person name="Andreopoulos B."/>
            <person name="Baker S."/>
            <person name="Barry K."/>
            <person name="Bills G."/>
            <person name="Bluhm B."/>
            <person name="Cannon C."/>
            <person name="Castanera R."/>
            <person name="Culley D."/>
            <person name="Daum C."/>
            <person name="Ezra D."/>
            <person name="Gonzalez J."/>
            <person name="Henrissat B."/>
            <person name="Kuo A."/>
            <person name="Liang C."/>
            <person name="Lipzen A."/>
            <person name="Lutzoni F."/>
            <person name="Magnuson J."/>
            <person name="Mondo S."/>
            <person name="Nolan M."/>
            <person name="Ohm R."/>
            <person name="Pangilinan J."/>
            <person name="Park H.-J."/>
            <person name="Ramirez L."/>
            <person name="Alfaro M."/>
            <person name="Sun H."/>
            <person name="Tritt A."/>
            <person name="Yoshinaga Y."/>
            <person name="Zwiers L.-H."/>
            <person name="Turgeon B."/>
            <person name="Goodwin S."/>
            <person name="Spatafora J."/>
            <person name="Crous P."/>
            <person name="Grigoriev I."/>
        </authorList>
    </citation>
    <scope>NUCLEOTIDE SEQUENCE</scope>
    <source>
        <strain evidence="4">CBS 207.26</strain>
    </source>
</reference>
<dbReference type="Proteomes" id="UP000800200">
    <property type="component" value="Unassembled WGS sequence"/>
</dbReference>
<keyword evidence="2 4" id="KW-0378">Hydrolase</keyword>
<protein>
    <submittedName>
        <fullName evidence="4">Alpha/beta-hydrolase</fullName>
    </submittedName>
</protein>
<dbReference type="SUPFAM" id="SSF53474">
    <property type="entry name" value="alpha/beta-Hydrolases"/>
    <property type="match status" value="1"/>
</dbReference>
<gene>
    <name evidence="4" type="ORF">K469DRAFT_691298</name>
</gene>
<evidence type="ECO:0000313" key="5">
    <source>
        <dbReference type="Proteomes" id="UP000800200"/>
    </source>
</evidence>
<dbReference type="PANTHER" id="PTHR43918">
    <property type="entry name" value="ACETYLCHOLINESTERASE"/>
    <property type="match status" value="1"/>
</dbReference>
<dbReference type="InterPro" id="IPR002018">
    <property type="entry name" value="CarbesteraseB"/>
</dbReference>
<keyword evidence="5" id="KW-1185">Reference proteome</keyword>
<dbReference type="PROSITE" id="PS00941">
    <property type="entry name" value="CARBOXYLESTERASE_B_2"/>
    <property type="match status" value="1"/>
</dbReference>
<dbReference type="Gene3D" id="3.40.50.1820">
    <property type="entry name" value="alpha/beta hydrolase"/>
    <property type="match status" value="1"/>
</dbReference>
<sequence>MQYNTGAPSVVNQYLKSGRVQFGESEDCLTLNIWVPRKDRIVESLPVMIWIPGGALLSGDASTPNYDDTSFVENQNVIAVTMNYRVNIFGFPAAAALDGRHRNVGSLDKRMAIESVYNYIYTFGGGPSRVILLGGRLESPRTDFYAQPWYDDPLGLLFNRGQWEIPRLPTAKEFPTPPRGNR</sequence>
<dbReference type="OrthoDB" id="408631at2759"/>
<comment type="similarity">
    <text evidence="1">Belongs to the type-B carboxylesterase/lipase family.</text>
</comment>
<evidence type="ECO:0000256" key="2">
    <source>
        <dbReference type="ARBA" id="ARBA00022801"/>
    </source>
</evidence>
<dbReference type="PANTHER" id="PTHR43918:SF4">
    <property type="entry name" value="CARBOXYLIC ESTER HYDROLASE"/>
    <property type="match status" value="1"/>
</dbReference>
<feature type="domain" description="Carboxylesterase type B" evidence="3">
    <location>
        <begin position="20"/>
        <end position="134"/>
    </location>
</feature>